<dbReference type="GO" id="GO:0051607">
    <property type="term" value="P:defense response to virus"/>
    <property type="evidence" value="ECO:0007669"/>
    <property type="project" value="UniProtKB-ARBA"/>
</dbReference>
<dbReference type="Pfam" id="PF00931">
    <property type="entry name" value="NB-ARC"/>
    <property type="match status" value="1"/>
</dbReference>
<dbReference type="Gene3D" id="3.40.50.300">
    <property type="entry name" value="P-loop containing nucleotide triphosphate hydrolases"/>
    <property type="match status" value="1"/>
</dbReference>
<dbReference type="InterPro" id="IPR016024">
    <property type="entry name" value="ARM-type_fold"/>
</dbReference>
<dbReference type="Gene3D" id="1.20.5.4130">
    <property type="match status" value="1"/>
</dbReference>
<evidence type="ECO:0000256" key="8">
    <source>
        <dbReference type="ARBA" id="ARBA00022840"/>
    </source>
</evidence>
<dbReference type="PRINTS" id="PR00364">
    <property type="entry name" value="DISEASERSIST"/>
</dbReference>
<dbReference type="SUPFAM" id="SSF52540">
    <property type="entry name" value="P-loop containing nucleoside triphosphate hydrolases"/>
    <property type="match status" value="1"/>
</dbReference>
<keyword evidence="8" id="KW-0067">ATP-binding</keyword>
<comment type="caution">
    <text evidence="14">The sequence shown here is derived from an EMBL/GenBank/DDBJ whole genome shotgun (WGS) entry which is preliminary data.</text>
</comment>
<feature type="domain" description="NB-ARC" evidence="11">
    <location>
        <begin position="158"/>
        <end position="327"/>
    </location>
</feature>
<dbReference type="Pfam" id="PF23559">
    <property type="entry name" value="WHD_DRP"/>
    <property type="match status" value="1"/>
</dbReference>
<comment type="similarity">
    <text evidence="1">Belongs to the disease resistance NB-LRR family.</text>
</comment>
<keyword evidence="9" id="KW-0653">Protein transport</keyword>
<dbReference type="InterPro" id="IPR000225">
    <property type="entry name" value="Armadillo"/>
</dbReference>
<dbReference type="InterPro" id="IPR038005">
    <property type="entry name" value="RX-like_CC"/>
</dbReference>
<feature type="repeat" description="ARM" evidence="10">
    <location>
        <begin position="915"/>
        <end position="958"/>
    </location>
</feature>
<evidence type="ECO:0000256" key="5">
    <source>
        <dbReference type="ARBA" id="ARBA00022737"/>
    </source>
</evidence>
<dbReference type="EMBL" id="CACTIH010009109">
    <property type="protein sequence ID" value="CAA3024502.1"/>
    <property type="molecule type" value="Genomic_DNA"/>
</dbReference>
<keyword evidence="7" id="KW-0611">Plant defense</keyword>
<name>A0A8S0V286_OLEEU</name>
<dbReference type="InterPro" id="IPR055414">
    <property type="entry name" value="LRR_R13L4/SHOC2-like"/>
</dbReference>
<dbReference type="SMART" id="SM00185">
    <property type="entry name" value="ARM"/>
    <property type="match status" value="8"/>
</dbReference>
<dbReference type="Gene3D" id="3.80.10.10">
    <property type="entry name" value="Ribonuclease Inhibitor"/>
    <property type="match status" value="1"/>
</dbReference>
<reference evidence="14 15" key="1">
    <citation type="submission" date="2019-12" db="EMBL/GenBank/DDBJ databases">
        <authorList>
            <person name="Alioto T."/>
            <person name="Alioto T."/>
            <person name="Gomez Garrido J."/>
        </authorList>
    </citation>
    <scope>NUCLEOTIDE SEQUENCE [LARGE SCALE GENOMIC DNA]</scope>
</reference>
<dbReference type="Gene3D" id="1.25.10.10">
    <property type="entry name" value="Leucine-rich Repeat Variant"/>
    <property type="match status" value="1"/>
</dbReference>
<dbReference type="InterPro" id="IPR032413">
    <property type="entry name" value="Arm_3"/>
</dbReference>
<dbReference type="Pfam" id="PF00514">
    <property type="entry name" value="Arm"/>
    <property type="match status" value="3"/>
</dbReference>
<dbReference type="GO" id="GO:0015031">
    <property type="term" value="P:protein transport"/>
    <property type="evidence" value="ECO:0007669"/>
    <property type="project" value="UniProtKB-KW"/>
</dbReference>
<dbReference type="CDD" id="cd14798">
    <property type="entry name" value="RX-CC_like"/>
    <property type="match status" value="1"/>
</dbReference>
<protein>
    <submittedName>
        <fullName evidence="14">Late blight resistance homolog R1A-3 isoform X1</fullName>
    </submittedName>
</protein>
<sequence length="1301" mass="147420">MAYAAVLSLKQNLKQISNPLLDQHQTPLQDQQIKSLHEKLSFLLDFLDDSWQRRSEELRCLEREIRDAAYKAEDMVESHISKNFGEEGFQERQMRDQTFCVNFEIVADEIDSIMTKAAKLTELWGATDLHQSQRTSLPTGPSRLPSIGKNDMVGFRNDMMQLMDRLTGYPPALQIIQVTGMAGIGKTTLARNVYNDPFVAYHFPIRAWVSISQDYREREVLLSLLDSMKLLSAEMHQQSSTEGLKEYLHESLEGRRFLVVVDDFWNPEDWNFLRMIFPDDKTGSRIMLTTRLSSVVDARYQSFPYHMQFLDETDSWNLLRREVFGDDSCPPELVETGKEISTNCKGLPLALVVIGGHLSNANRTKDHWEYVAENVKSVVNAADEKCSEILSLSYDYLPHYLKACFLYMGVFPEDEIRVSKLIKLWAAEGFLKPVRGKTLEEVAEEYLGDLISRNLILISEKSSTGKIKTCSIHDMVRDLCLRKAQEERFCHVTNNVFAEGIKYSRRLCIHPWGTFHKEWSNSDNLNVNPSMGSLAPVRSILCSVFAGEIYKSSDGKHFPLLRVLDLKGKLEWDLIGEIKLVHSRYLSFSSFKKISIPKTLPDSLRFLQTLIVDCKEVHLPEEIWRMPQLRHLLFGRCYLPCPARSPIDGENLVLGNLLTLSKVSSSSCTKEVFEGVPNLNKLGILVEKFQMRPFFLSNLVNLPQLKTLKIRSGIYSDVSVLMNLTFPPNIKKLTLEGCHIPWEYMTIVGSMPNLEVLKLQHYACHGPEWEPTEGEFCKLKFLLLHGTDLVQWKADETHFPSLEHLILRSCFKLEEIPYSIGDVLTLQIIDLDDASPSAVISAKQIQEEQMNLGNDSLQVCVLHKYHLKRLEQEKAKAQIMAKVSSNDDTLQLEATAQFCSLLFDSIPLSKELISGVVPRLVEFLARNDYPQLQCKAAEAITSISNGSSDNINIMIDHGAVPILVSLLSSPEDILREQALHLLGNFAGDSTESRDLILGYGVLMPLLAQFNDKTKLSIMRKGTRTLSNICGGRIWPQFKQVKSAICPLAHLIHTDDEEVLNSACWALLGLSYRKKDIIQAGVFPRLVELLLYPSLFVLIPAMCVVHNIISDVDDIQIQVIVDKGALPCLLNLLTQNYENMIKKATCWIITQVIQRTKDNIQAVIEAGIISSLVQLLQNAEFELQDVVAWAIFNATVEGTSEQIKFLVDEGCIKPLCDLLVCPNEANIIKYCLGGLENILKVGEAEKNQGNTEDMNVFAQMIDDDGGLQRIKNLQSYDNSEICEIAVKLLETYWHQEDDNDEN</sequence>
<dbReference type="PROSITE" id="PS50176">
    <property type="entry name" value="ARM_REPEAT"/>
    <property type="match status" value="2"/>
</dbReference>
<dbReference type="SUPFAM" id="SSF48371">
    <property type="entry name" value="ARM repeat"/>
    <property type="match status" value="1"/>
</dbReference>
<evidence type="ECO:0000256" key="6">
    <source>
        <dbReference type="ARBA" id="ARBA00022741"/>
    </source>
</evidence>
<feature type="domain" description="Disease resistance protein winged helix" evidence="12">
    <location>
        <begin position="410"/>
        <end position="480"/>
    </location>
</feature>
<dbReference type="InterPro" id="IPR011989">
    <property type="entry name" value="ARM-like"/>
</dbReference>
<evidence type="ECO:0000259" key="12">
    <source>
        <dbReference type="Pfam" id="PF23559"/>
    </source>
</evidence>
<dbReference type="Gramene" id="OE9A052700T6">
    <property type="protein sequence ID" value="OE9A052700C6"/>
    <property type="gene ID" value="OE9A052700"/>
</dbReference>
<evidence type="ECO:0000256" key="4">
    <source>
        <dbReference type="ARBA" id="ARBA00022614"/>
    </source>
</evidence>
<dbReference type="InterPro" id="IPR027417">
    <property type="entry name" value="P-loop_NTPase"/>
</dbReference>
<dbReference type="Pfam" id="PF16186">
    <property type="entry name" value="Arm_3"/>
    <property type="match status" value="1"/>
</dbReference>
<dbReference type="Proteomes" id="UP000594638">
    <property type="component" value="Unassembled WGS sequence"/>
</dbReference>
<organism evidence="14 15">
    <name type="scientific">Olea europaea subsp. europaea</name>
    <dbReference type="NCBI Taxonomy" id="158383"/>
    <lineage>
        <taxon>Eukaryota</taxon>
        <taxon>Viridiplantae</taxon>
        <taxon>Streptophyta</taxon>
        <taxon>Embryophyta</taxon>
        <taxon>Tracheophyta</taxon>
        <taxon>Spermatophyta</taxon>
        <taxon>Magnoliopsida</taxon>
        <taxon>eudicotyledons</taxon>
        <taxon>Gunneridae</taxon>
        <taxon>Pentapetalae</taxon>
        <taxon>asterids</taxon>
        <taxon>lamiids</taxon>
        <taxon>Lamiales</taxon>
        <taxon>Oleaceae</taxon>
        <taxon>Oleeae</taxon>
        <taxon>Olea</taxon>
    </lineage>
</organism>
<dbReference type="GO" id="GO:0043531">
    <property type="term" value="F:ADP binding"/>
    <property type="evidence" value="ECO:0007669"/>
    <property type="project" value="InterPro"/>
</dbReference>
<gene>
    <name evidence="14" type="ORF">OLEA9_A052700</name>
</gene>
<dbReference type="FunFam" id="1.10.10.10:FF:000322">
    <property type="entry name" value="Probable disease resistance protein At1g63360"/>
    <property type="match status" value="1"/>
</dbReference>
<evidence type="ECO:0000256" key="3">
    <source>
        <dbReference type="ARBA" id="ARBA00022448"/>
    </source>
</evidence>
<evidence type="ECO:0000256" key="2">
    <source>
        <dbReference type="ARBA" id="ARBA00010394"/>
    </source>
</evidence>
<dbReference type="InterPro" id="IPR058922">
    <property type="entry name" value="WHD_DRP"/>
</dbReference>
<keyword evidence="5" id="KW-0677">Repeat</keyword>
<evidence type="ECO:0000256" key="1">
    <source>
        <dbReference type="ARBA" id="ARBA00008894"/>
    </source>
</evidence>
<dbReference type="GO" id="GO:0005524">
    <property type="term" value="F:ATP binding"/>
    <property type="evidence" value="ECO:0007669"/>
    <property type="project" value="UniProtKB-KW"/>
</dbReference>
<evidence type="ECO:0000256" key="9">
    <source>
        <dbReference type="ARBA" id="ARBA00022927"/>
    </source>
</evidence>
<keyword evidence="4" id="KW-0433">Leucine-rich repeat</keyword>
<dbReference type="InterPro" id="IPR002182">
    <property type="entry name" value="NB-ARC"/>
</dbReference>
<dbReference type="FunFam" id="3.40.50.300:FF:001091">
    <property type="entry name" value="Probable disease resistance protein At1g61300"/>
    <property type="match status" value="1"/>
</dbReference>
<evidence type="ECO:0000313" key="14">
    <source>
        <dbReference type="EMBL" id="CAA3024502.1"/>
    </source>
</evidence>
<evidence type="ECO:0000256" key="10">
    <source>
        <dbReference type="PROSITE-ProRule" id="PRU00259"/>
    </source>
</evidence>
<dbReference type="InterPro" id="IPR032675">
    <property type="entry name" value="LRR_dom_sf"/>
</dbReference>
<dbReference type="InterPro" id="IPR042197">
    <property type="entry name" value="Apaf_helical"/>
</dbReference>
<accession>A0A8S0V286</accession>
<evidence type="ECO:0000256" key="7">
    <source>
        <dbReference type="ARBA" id="ARBA00022821"/>
    </source>
</evidence>
<keyword evidence="3" id="KW-0813">Transport</keyword>
<evidence type="ECO:0000259" key="13">
    <source>
        <dbReference type="Pfam" id="PF23598"/>
    </source>
</evidence>
<proteinExistence type="inferred from homology"/>
<feature type="domain" description="Disease resistance R13L4/SHOC-2-like LRR" evidence="13">
    <location>
        <begin position="537"/>
        <end position="808"/>
    </location>
</feature>
<dbReference type="Gene3D" id="1.10.8.430">
    <property type="entry name" value="Helical domain of apoptotic protease-activating factors"/>
    <property type="match status" value="1"/>
</dbReference>
<evidence type="ECO:0000259" key="11">
    <source>
        <dbReference type="Pfam" id="PF00931"/>
    </source>
</evidence>
<dbReference type="InterPro" id="IPR036388">
    <property type="entry name" value="WH-like_DNA-bd_sf"/>
</dbReference>
<evidence type="ECO:0000313" key="15">
    <source>
        <dbReference type="Proteomes" id="UP000594638"/>
    </source>
</evidence>
<dbReference type="Gene3D" id="1.10.10.10">
    <property type="entry name" value="Winged helix-like DNA-binding domain superfamily/Winged helix DNA-binding domain"/>
    <property type="match status" value="1"/>
</dbReference>
<dbReference type="Pfam" id="PF23598">
    <property type="entry name" value="LRR_14"/>
    <property type="match status" value="1"/>
</dbReference>
<dbReference type="PANTHER" id="PTHR23316">
    <property type="entry name" value="IMPORTIN ALPHA"/>
    <property type="match status" value="1"/>
</dbReference>
<dbReference type="OrthoDB" id="1935265at2759"/>
<comment type="similarity">
    <text evidence="2">Belongs to the importin alpha family.</text>
</comment>
<keyword evidence="6" id="KW-0547">Nucleotide-binding</keyword>
<feature type="repeat" description="ARM" evidence="10">
    <location>
        <begin position="958"/>
        <end position="1000"/>
    </location>
</feature>
<keyword evidence="15" id="KW-1185">Reference proteome</keyword>
<dbReference type="SUPFAM" id="SSF52058">
    <property type="entry name" value="L domain-like"/>
    <property type="match status" value="1"/>
</dbReference>